<dbReference type="AlphaFoldDB" id="A0A1A5HVH2"/>
<dbReference type="GeneID" id="66684826"/>
<dbReference type="Pfam" id="PF20557">
    <property type="entry name" value="DnaT_2"/>
    <property type="match status" value="1"/>
</dbReference>
<sequence>MAGYGSDNALKAYWDAAGYTYAADAPFAALRQRGSAYIDGTYGMRFPGQPTGGIAQEREWPRTGATAYGASLATDLIPTRVEWASYEAAYIELKKPGSLSVSFDPARKVKRQKVEGIEREFFEPGDNGNIFAPDAPVSSVIEGLLAPLVGPASGQPAIMVV</sequence>
<comment type="caution">
    <text evidence="2">The sequence shown here is derived from an EMBL/GenBank/DDBJ whole genome shotgun (WGS) entry which is preliminary data.</text>
</comment>
<dbReference type="EMBL" id="LZTJ01000012">
    <property type="protein sequence ID" value="OBP76858.1"/>
    <property type="molecule type" value="Genomic_DNA"/>
</dbReference>
<proteinExistence type="predicted"/>
<dbReference type="OrthoDB" id="980409at2"/>
<dbReference type="InterPro" id="IPR046787">
    <property type="entry name" value="DnaT_2"/>
</dbReference>
<organism evidence="2 3">
    <name type="scientific">Rhizobium loti</name>
    <name type="common">Mesorhizobium loti</name>
    <dbReference type="NCBI Taxonomy" id="381"/>
    <lineage>
        <taxon>Bacteria</taxon>
        <taxon>Pseudomonadati</taxon>
        <taxon>Pseudomonadota</taxon>
        <taxon>Alphaproteobacteria</taxon>
        <taxon>Hyphomicrobiales</taxon>
        <taxon>Phyllobacteriaceae</taxon>
        <taxon>Mesorhizobium</taxon>
    </lineage>
</organism>
<evidence type="ECO:0000313" key="3">
    <source>
        <dbReference type="Proteomes" id="UP000093748"/>
    </source>
</evidence>
<dbReference type="Proteomes" id="UP000093748">
    <property type="component" value="Unassembled WGS sequence"/>
</dbReference>
<accession>A0A1A5HVH2</accession>
<gene>
    <name evidence="2" type="ORF">BAE39_12320</name>
</gene>
<protein>
    <recommendedName>
        <fullName evidence="1">Putative DnaT-like domain-containing protein</fullName>
    </recommendedName>
</protein>
<evidence type="ECO:0000313" key="2">
    <source>
        <dbReference type="EMBL" id="OBP76858.1"/>
    </source>
</evidence>
<name>A0A1A5HVH2_RHILI</name>
<feature type="domain" description="Putative DnaT-like" evidence="1">
    <location>
        <begin position="4"/>
        <end position="154"/>
    </location>
</feature>
<reference evidence="3" key="1">
    <citation type="submission" date="2016-06" db="EMBL/GenBank/DDBJ databases">
        <title>NZP2037 Pacbio-Illumina hybrid assembly.</title>
        <authorList>
            <person name="Ramsay J.P."/>
        </authorList>
    </citation>
    <scope>NUCLEOTIDE SEQUENCE [LARGE SCALE GENOMIC DNA]</scope>
    <source>
        <strain evidence="3">R7ANS::ICEMlSym2042</strain>
    </source>
</reference>
<dbReference type="RefSeq" id="WP_032929659.1">
    <property type="nucleotide sequence ID" value="NZ_LZTH01000045.1"/>
</dbReference>
<evidence type="ECO:0000259" key="1">
    <source>
        <dbReference type="Pfam" id="PF20557"/>
    </source>
</evidence>